<gene>
    <name evidence="3" type="ORF">RI543_001735</name>
</gene>
<evidence type="ECO:0000256" key="2">
    <source>
        <dbReference type="SAM" id="MobiDB-lite"/>
    </source>
</evidence>
<feature type="coiled-coil region" evidence="1">
    <location>
        <begin position="256"/>
        <end position="290"/>
    </location>
</feature>
<feature type="compositionally biased region" description="Low complexity" evidence="2">
    <location>
        <begin position="24"/>
        <end position="36"/>
    </location>
</feature>
<dbReference type="EMBL" id="JAWIZZ010000040">
    <property type="protein sequence ID" value="KAK5780613.1"/>
    <property type="molecule type" value="Genomic_DNA"/>
</dbReference>
<dbReference type="Pfam" id="PF11778">
    <property type="entry name" value="SID"/>
    <property type="match status" value="1"/>
</dbReference>
<evidence type="ECO:0000313" key="3">
    <source>
        <dbReference type="EMBL" id="KAK5780613.1"/>
    </source>
</evidence>
<comment type="caution">
    <text evidence="3">The sequence shown here is derived from an EMBL/GenBank/DDBJ whole genome shotgun (WGS) entry which is preliminary data.</text>
</comment>
<dbReference type="AlphaFoldDB" id="A0AAN7WTE3"/>
<accession>A0AAN7WTE3</accession>
<evidence type="ECO:0000313" key="4">
    <source>
        <dbReference type="Proteomes" id="UP001306508"/>
    </source>
</evidence>
<dbReference type="Proteomes" id="UP001306508">
    <property type="component" value="Unassembled WGS sequence"/>
</dbReference>
<keyword evidence="4" id="KW-1185">Reference proteome</keyword>
<feature type="coiled-coil region" evidence="1">
    <location>
        <begin position="160"/>
        <end position="208"/>
    </location>
</feature>
<protein>
    <submittedName>
        <fullName evidence="3">Uncharacterized protein</fullName>
    </submittedName>
</protein>
<reference evidence="4" key="1">
    <citation type="submission" date="2023-07" db="EMBL/GenBank/DDBJ databases">
        <title>A draft genome of Kazachstania heterogenica Y-27499.</title>
        <authorList>
            <person name="Donic C."/>
            <person name="Kralova J.S."/>
            <person name="Fidel L."/>
            <person name="Ben-Dor S."/>
            <person name="Jung S."/>
        </authorList>
    </citation>
    <scope>NUCLEOTIDE SEQUENCE [LARGE SCALE GENOMIC DNA]</scope>
    <source>
        <strain evidence="4">Y27499</strain>
    </source>
</reference>
<proteinExistence type="predicted"/>
<dbReference type="InterPro" id="IPR021750">
    <property type="entry name" value="Sid4-like"/>
</dbReference>
<sequence length="491" mass="57762">MSSTSQEKNSVLLEAQIRDRERSSSNLSDNYNYNSNKENDHFLPKQSRINSDIKNNNENQYSPSYNSNGPSLREPNRMNYFNSNSNHNNDLQNLNNLDNRNDNNNKHHFNRYSHNPNFHDMTNDETIDSGIAKVYLKQRNQDNDEVKKLLLIHIEDTTRIKNLTEQVSKKDEELNDLRQISVSQKEQIEKLESELQRTKQIIDKYEINEKRLDDLDLFNIPIGRMIKNQLSDEKEPSISIVKPLREKIPNVIGFLTTDYSKNIDVLKKENENLRNMNEKITQDVEIVLQENFNSISQDLLKNIENLNIVNENKVVEKFDEYKQLFNELETLRKEMSTEQLKSQKLEFELENIKGNSTEKLTFNNLKRPIVTSEKYNSLKLDLLDKYNIVQLQNLIKRTSIELGLSIDSLEVNLPRITVLLGLFSLLLKFTVWLSEEFLDVSLDFHKQVEKCIDTYLQTGDKDKSKKSLERILHKLEEIVIERFDHESGYEE</sequence>
<organism evidence="3 4">
    <name type="scientific">Arxiozyma heterogenica</name>
    <dbReference type="NCBI Taxonomy" id="278026"/>
    <lineage>
        <taxon>Eukaryota</taxon>
        <taxon>Fungi</taxon>
        <taxon>Dikarya</taxon>
        <taxon>Ascomycota</taxon>
        <taxon>Saccharomycotina</taxon>
        <taxon>Saccharomycetes</taxon>
        <taxon>Saccharomycetales</taxon>
        <taxon>Saccharomycetaceae</taxon>
        <taxon>Arxiozyma</taxon>
    </lineage>
</organism>
<feature type="coiled-coil region" evidence="1">
    <location>
        <begin position="314"/>
        <end position="348"/>
    </location>
</feature>
<keyword evidence="1" id="KW-0175">Coiled coil</keyword>
<feature type="region of interest" description="Disordered" evidence="2">
    <location>
        <begin position="1"/>
        <end position="77"/>
    </location>
</feature>
<name>A0AAN7WTE3_9SACH</name>
<feature type="compositionally biased region" description="Polar residues" evidence="2">
    <location>
        <begin position="47"/>
        <end position="70"/>
    </location>
</feature>
<evidence type="ECO:0000256" key="1">
    <source>
        <dbReference type="SAM" id="Coils"/>
    </source>
</evidence>